<feature type="non-terminal residue" evidence="4">
    <location>
        <position position="73"/>
    </location>
</feature>
<evidence type="ECO:0000256" key="2">
    <source>
        <dbReference type="ARBA" id="ARBA00022801"/>
    </source>
</evidence>
<evidence type="ECO:0000313" key="4">
    <source>
        <dbReference type="EMBL" id="EQD71189.1"/>
    </source>
</evidence>
<accession>T1CRU9</accession>
<dbReference type="SUPFAM" id="SSF51445">
    <property type="entry name" value="(Trans)glycosidases"/>
    <property type="match status" value="1"/>
</dbReference>
<dbReference type="PANTHER" id="PTHR10353:SF36">
    <property type="entry name" value="LP05116P"/>
    <property type="match status" value="1"/>
</dbReference>
<proteinExistence type="inferred from homology"/>
<comment type="caution">
    <text evidence="4">The sequence shown here is derived from an EMBL/GenBank/DDBJ whole genome shotgun (WGS) entry which is preliminary data.</text>
</comment>
<comment type="similarity">
    <text evidence="1">Belongs to the glycosyl hydrolase 1 family.</text>
</comment>
<evidence type="ECO:0000256" key="1">
    <source>
        <dbReference type="ARBA" id="ARBA00010838"/>
    </source>
</evidence>
<keyword evidence="2 4" id="KW-0378">Hydrolase</keyword>
<dbReference type="GO" id="GO:0005975">
    <property type="term" value="P:carbohydrate metabolic process"/>
    <property type="evidence" value="ECO:0007669"/>
    <property type="project" value="InterPro"/>
</dbReference>
<dbReference type="AlphaFoldDB" id="T1CRU9"/>
<name>T1CRU9_9ZZZZ</name>
<reference evidence="4" key="2">
    <citation type="journal article" date="2014" name="ISME J.">
        <title>Microbial stratification in low pH oxic and suboxic macroscopic growths along an acid mine drainage.</title>
        <authorList>
            <person name="Mendez-Garcia C."/>
            <person name="Mesa V."/>
            <person name="Sprenger R.R."/>
            <person name="Richter M."/>
            <person name="Diez M.S."/>
            <person name="Solano J."/>
            <person name="Bargiela R."/>
            <person name="Golyshina O.V."/>
            <person name="Manteca A."/>
            <person name="Ramos J.L."/>
            <person name="Gallego J.R."/>
            <person name="Llorente I."/>
            <person name="Martins Dos Santos V.A."/>
            <person name="Jensen O.N."/>
            <person name="Pelaez A.I."/>
            <person name="Sanchez J."/>
            <person name="Ferrer M."/>
        </authorList>
    </citation>
    <scope>NUCLEOTIDE SEQUENCE</scope>
</reference>
<organism evidence="4">
    <name type="scientific">mine drainage metagenome</name>
    <dbReference type="NCBI Taxonomy" id="410659"/>
    <lineage>
        <taxon>unclassified sequences</taxon>
        <taxon>metagenomes</taxon>
        <taxon>ecological metagenomes</taxon>
    </lineage>
</organism>
<dbReference type="Gene3D" id="3.20.20.80">
    <property type="entry name" value="Glycosidases"/>
    <property type="match status" value="1"/>
</dbReference>
<gene>
    <name evidence="4" type="ORF">B1A_05912</name>
</gene>
<dbReference type="EMBL" id="AUZX01004308">
    <property type="protein sequence ID" value="EQD71189.1"/>
    <property type="molecule type" value="Genomic_DNA"/>
</dbReference>
<dbReference type="InterPro" id="IPR017853">
    <property type="entry name" value="GH"/>
</dbReference>
<dbReference type="Pfam" id="PF00232">
    <property type="entry name" value="Glyco_hydro_1"/>
    <property type="match status" value="1"/>
</dbReference>
<keyword evidence="3 4" id="KW-0326">Glycosidase</keyword>
<protein>
    <submittedName>
        <fullName evidence="4">Glycoside hydrolase, family 1</fullName>
        <ecNumber evidence="4">3.2.1.-</ecNumber>
    </submittedName>
</protein>
<sequence>NGQYLDPVFLGRYPEEMREIFGAAWPEWPAADHELIKQKLDFIGLNYYTRSVTRDAPEAWPVRAGRVIQPQAT</sequence>
<feature type="non-terminal residue" evidence="4">
    <location>
        <position position="1"/>
    </location>
</feature>
<reference evidence="4" key="1">
    <citation type="submission" date="2013-08" db="EMBL/GenBank/DDBJ databases">
        <authorList>
            <person name="Mendez C."/>
            <person name="Richter M."/>
            <person name="Ferrer M."/>
            <person name="Sanchez J."/>
        </authorList>
    </citation>
    <scope>NUCLEOTIDE SEQUENCE</scope>
</reference>
<evidence type="ECO:0000256" key="3">
    <source>
        <dbReference type="ARBA" id="ARBA00023295"/>
    </source>
</evidence>
<dbReference type="GO" id="GO:0008422">
    <property type="term" value="F:beta-glucosidase activity"/>
    <property type="evidence" value="ECO:0007669"/>
    <property type="project" value="TreeGrafter"/>
</dbReference>
<dbReference type="InterPro" id="IPR001360">
    <property type="entry name" value="Glyco_hydro_1"/>
</dbReference>
<dbReference type="EC" id="3.2.1.-" evidence="4"/>
<dbReference type="PANTHER" id="PTHR10353">
    <property type="entry name" value="GLYCOSYL HYDROLASE"/>
    <property type="match status" value="1"/>
</dbReference>